<dbReference type="EMBL" id="BAAAGX010000042">
    <property type="protein sequence ID" value="GAA0280268.1"/>
    <property type="molecule type" value="Genomic_DNA"/>
</dbReference>
<dbReference type="Gene3D" id="3.40.50.150">
    <property type="entry name" value="Vaccinia Virus protein VP39"/>
    <property type="match status" value="1"/>
</dbReference>
<gene>
    <name evidence="1" type="ORF">GCM10009539_80260</name>
</gene>
<keyword evidence="1" id="KW-0489">Methyltransferase</keyword>
<proteinExistence type="predicted"/>
<comment type="caution">
    <text evidence="1">The sequence shown here is derived from an EMBL/GenBank/DDBJ whole genome shotgun (WGS) entry which is preliminary data.</text>
</comment>
<dbReference type="GO" id="GO:0032259">
    <property type="term" value="P:methylation"/>
    <property type="evidence" value="ECO:0007669"/>
    <property type="project" value="UniProtKB-KW"/>
</dbReference>
<dbReference type="Proteomes" id="UP001500967">
    <property type="component" value="Unassembled WGS sequence"/>
</dbReference>
<reference evidence="1 2" key="1">
    <citation type="journal article" date="2019" name="Int. J. Syst. Evol. Microbiol.">
        <title>The Global Catalogue of Microorganisms (GCM) 10K type strain sequencing project: providing services to taxonomists for standard genome sequencing and annotation.</title>
        <authorList>
            <consortium name="The Broad Institute Genomics Platform"/>
            <consortium name="The Broad Institute Genome Sequencing Center for Infectious Disease"/>
            <person name="Wu L."/>
            <person name="Ma J."/>
        </authorList>
    </citation>
    <scope>NUCLEOTIDE SEQUENCE [LARGE SCALE GENOMIC DNA]</scope>
    <source>
        <strain evidence="1 2">JCM 10425</strain>
    </source>
</reference>
<evidence type="ECO:0000313" key="2">
    <source>
        <dbReference type="Proteomes" id="UP001500967"/>
    </source>
</evidence>
<keyword evidence="1" id="KW-0808">Transferase</keyword>
<protein>
    <submittedName>
        <fullName evidence="1">Class I SAM-dependent methyltransferase</fullName>
    </submittedName>
</protein>
<dbReference type="SUPFAM" id="SSF53335">
    <property type="entry name" value="S-adenosyl-L-methionine-dependent methyltransferases"/>
    <property type="match status" value="1"/>
</dbReference>
<dbReference type="GO" id="GO:0008168">
    <property type="term" value="F:methyltransferase activity"/>
    <property type="evidence" value="ECO:0007669"/>
    <property type="project" value="UniProtKB-KW"/>
</dbReference>
<organism evidence="1 2">
    <name type="scientific">Cryptosporangium japonicum</name>
    <dbReference type="NCBI Taxonomy" id="80872"/>
    <lineage>
        <taxon>Bacteria</taxon>
        <taxon>Bacillati</taxon>
        <taxon>Actinomycetota</taxon>
        <taxon>Actinomycetes</taxon>
        <taxon>Cryptosporangiales</taxon>
        <taxon>Cryptosporangiaceae</taxon>
        <taxon>Cryptosporangium</taxon>
    </lineage>
</organism>
<dbReference type="InterPro" id="IPR029063">
    <property type="entry name" value="SAM-dependent_MTases_sf"/>
</dbReference>
<name>A0ABN0V9B7_9ACTN</name>
<keyword evidence="2" id="KW-1185">Reference proteome</keyword>
<sequence>MAPVTEGGRSACTNVRAVELTLTRPANSVENYWFRRHEVAYLAARPWLRGATVLETAGEGHGADILAAVAREVITTGTDVPDHSVDVVVSLQLRPDVTECARVLRPAGTLIVSTPTRPGGADELTAFLEPHFRVDRLYGVRHRGRLRRLDRKFADGFAAEVAAPPATWHPALRREVTRVTHRDFTFTEDDVDTSLDLFAVAIAR</sequence>
<accession>A0ABN0V9B7</accession>
<evidence type="ECO:0000313" key="1">
    <source>
        <dbReference type="EMBL" id="GAA0280268.1"/>
    </source>
</evidence>